<proteinExistence type="inferred from homology"/>
<feature type="domain" description="NAD-dependent epimerase/dehydratase" evidence="2">
    <location>
        <begin position="4"/>
        <end position="227"/>
    </location>
</feature>
<dbReference type="Proteomes" id="UP000886191">
    <property type="component" value="Unassembled WGS sequence"/>
</dbReference>
<dbReference type="Gene3D" id="3.40.50.720">
    <property type="entry name" value="NAD(P)-binding Rossmann-like Domain"/>
    <property type="match status" value="1"/>
</dbReference>
<comment type="similarity">
    <text evidence="1">Belongs to the NAD(P)-dependent epimerase/dehydratase family.</text>
</comment>
<dbReference type="InterPro" id="IPR001509">
    <property type="entry name" value="Epimerase_deHydtase"/>
</dbReference>
<dbReference type="CDD" id="cd08946">
    <property type="entry name" value="SDR_e"/>
    <property type="match status" value="1"/>
</dbReference>
<accession>A0A831QTQ8</accession>
<dbReference type="PANTHER" id="PTHR43000">
    <property type="entry name" value="DTDP-D-GLUCOSE 4,6-DEHYDRATASE-RELATED"/>
    <property type="match status" value="1"/>
</dbReference>
<sequence length="339" mass="37043">MHRIFITGGTGCIGSVTIYKLLQSPKVDKIIIATRSSNTDALKLWLGEGLDARLEFVKLDVSNYDAITELLPKINPTHILHLGAYQSPDCSRDHIGGMQINTGGTMALFDAAEKLPDLKRFVFASSAAVYGKRAMYSQELISENVPLAPPNHYGIWKLAGEHLARFFHDNTGVSTICLRINTTYGKGRDKGKTSAPTNAMKAVAMGAVSGKIIPFEMPYQGKENYHFVEDIGSYFAECTLQDFEGFGAFNVKGKTIPIPEFLKIIEQEANTLDMGDFVQFSIADGADPNLFVSDLNHGKIDTAFKDLPLTSIADGVRKSLIAFRDMAEKGTLEFSSAAS</sequence>
<reference evidence="3" key="1">
    <citation type="journal article" date="2020" name="mSystems">
        <title>Genome- and Community-Level Interaction Insights into Carbon Utilization and Element Cycling Functions of Hydrothermarchaeota in Hydrothermal Sediment.</title>
        <authorList>
            <person name="Zhou Z."/>
            <person name="Liu Y."/>
            <person name="Xu W."/>
            <person name="Pan J."/>
            <person name="Luo Z.H."/>
            <person name="Li M."/>
        </authorList>
    </citation>
    <scope>NUCLEOTIDE SEQUENCE [LARGE SCALE GENOMIC DNA]</scope>
    <source>
        <strain evidence="3">HyVt-345</strain>
    </source>
</reference>
<evidence type="ECO:0000256" key="1">
    <source>
        <dbReference type="ARBA" id="ARBA00007637"/>
    </source>
</evidence>
<name>A0A831QTQ8_9FLAO</name>
<evidence type="ECO:0000259" key="2">
    <source>
        <dbReference type="Pfam" id="PF01370"/>
    </source>
</evidence>
<dbReference type="AlphaFoldDB" id="A0A831QTQ8"/>
<evidence type="ECO:0000313" key="3">
    <source>
        <dbReference type="EMBL" id="HEA22883.1"/>
    </source>
</evidence>
<dbReference type="SUPFAM" id="SSF51735">
    <property type="entry name" value="NAD(P)-binding Rossmann-fold domains"/>
    <property type="match status" value="1"/>
</dbReference>
<dbReference type="InterPro" id="IPR036291">
    <property type="entry name" value="NAD(P)-bd_dom_sf"/>
</dbReference>
<dbReference type="EMBL" id="DRGL01000069">
    <property type="protein sequence ID" value="HEA22883.1"/>
    <property type="molecule type" value="Genomic_DNA"/>
</dbReference>
<protein>
    <submittedName>
        <fullName evidence="3">SDR family oxidoreductase</fullName>
    </submittedName>
</protein>
<dbReference type="Pfam" id="PF01370">
    <property type="entry name" value="Epimerase"/>
    <property type="match status" value="1"/>
</dbReference>
<comment type="caution">
    <text evidence="3">The sequence shown here is derived from an EMBL/GenBank/DDBJ whole genome shotgun (WGS) entry which is preliminary data.</text>
</comment>
<organism evidence="3">
    <name type="scientific">Pricia antarctica</name>
    <dbReference type="NCBI Taxonomy" id="641691"/>
    <lineage>
        <taxon>Bacteria</taxon>
        <taxon>Pseudomonadati</taxon>
        <taxon>Bacteroidota</taxon>
        <taxon>Flavobacteriia</taxon>
        <taxon>Flavobacteriales</taxon>
        <taxon>Flavobacteriaceae</taxon>
        <taxon>Pricia</taxon>
    </lineage>
</organism>
<gene>
    <name evidence="3" type="ORF">ENH87_18465</name>
</gene>